<dbReference type="AlphaFoldDB" id="A0A5N0USE6"/>
<keyword evidence="2" id="KW-0472">Membrane</keyword>
<gene>
    <name evidence="3" type="ORF">FPZ12_036765</name>
</gene>
<keyword evidence="2" id="KW-0812">Transmembrane</keyword>
<evidence type="ECO:0000313" key="3">
    <source>
        <dbReference type="EMBL" id="KAA9152475.1"/>
    </source>
</evidence>
<feature type="transmembrane region" description="Helical" evidence="2">
    <location>
        <begin position="37"/>
        <end position="56"/>
    </location>
</feature>
<dbReference type="EMBL" id="VMNW02000087">
    <property type="protein sequence ID" value="KAA9152475.1"/>
    <property type="molecule type" value="Genomic_DNA"/>
</dbReference>
<feature type="region of interest" description="Disordered" evidence="1">
    <location>
        <begin position="1"/>
        <end position="32"/>
    </location>
</feature>
<organism evidence="3 4">
    <name type="scientific">Amycolatopsis acidicola</name>
    <dbReference type="NCBI Taxonomy" id="2596893"/>
    <lineage>
        <taxon>Bacteria</taxon>
        <taxon>Bacillati</taxon>
        <taxon>Actinomycetota</taxon>
        <taxon>Actinomycetes</taxon>
        <taxon>Pseudonocardiales</taxon>
        <taxon>Pseudonocardiaceae</taxon>
        <taxon>Amycolatopsis</taxon>
    </lineage>
</organism>
<evidence type="ECO:0008006" key="5">
    <source>
        <dbReference type="Google" id="ProtNLM"/>
    </source>
</evidence>
<evidence type="ECO:0000256" key="1">
    <source>
        <dbReference type="SAM" id="MobiDB-lite"/>
    </source>
</evidence>
<dbReference type="OrthoDB" id="3401874at2"/>
<keyword evidence="2" id="KW-1133">Transmembrane helix</keyword>
<accession>A0A5N0USE6</accession>
<evidence type="ECO:0000313" key="4">
    <source>
        <dbReference type="Proteomes" id="UP000319769"/>
    </source>
</evidence>
<proteinExistence type="predicted"/>
<comment type="caution">
    <text evidence="3">The sequence shown here is derived from an EMBL/GenBank/DDBJ whole genome shotgun (WGS) entry which is preliminary data.</text>
</comment>
<evidence type="ECO:0000256" key="2">
    <source>
        <dbReference type="SAM" id="Phobius"/>
    </source>
</evidence>
<feature type="region of interest" description="Disordered" evidence="1">
    <location>
        <begin position="168"/>
        <end position="224"/>
    </location>
</feature>
<protein>
    <recommendedName>
        <fullName evidence="5">DUF5666 domain-containing protein</fullName>
    </recommendedName>
</protein>
<dbReference type="Proteomes" id="UP000319769">
    <property type="component" value="Unassembled WGS sequence"/>
</dbReference>
<name>A0A5N0USE6_9PSEU</name>
<sequence>MSTEPTTTPEAKAEPESAPAWGDPQPPAPKWSGKKTAIAAAVAIVIVAVGGVAIYLGTSSADSEQQGGMGGFPGGGRMGGMGGQMSGLTSLASALHGDFTVSENGSYITERLQTGEVSALSADSITVKSKDNYTQTYKLDSSTQKASNLANGSSVTVLAKVSGDTATATSVTDSSQSQQGGGQNGSQQGGQGGFPGGSQGGMPGGGQGGFPAGGQMPGQPGSNN</sequence>
<reference evidence="3" key="1">
    <citation type="submission" date="2019-09" db="EMBL/GenBank/DDBJ databases">
        <authorList>
            <person name="Teo W.F.A."/>
            <person name="Duangmal K."/>
        </authorList>
    </citation>
    <scope>NUCLEOTIDE SEQUENCE [LARGE SCALE GENOMIC DNA]</scope>
    <source>
        <strain evidence="3">K81G1</strain>
    </source>
</reference>
<feature type="compositionally biased region" description="Low complexity" evidence="1">
    <location>
        <begin position="1"/>
        <end position="20"/>
    </location>
</feature>
<dbReference type="RefSeq" id="WP_144753172.1">
    <property type="nucleotide sequence ID" value="NZ_VMNW02000087.1"/>
</dbReference>
<keyword evidence="4" id="KW-1185">Reference proteome</keyword>
<feature type="compositionally biased region" description="Gly residues" evidence="1">
    <location>
        <begin position="179"/>
        <end position="216"/>
    </location>
</feature>